<evidence type="ECO:0000313" key="2">
    <source>
        <dbReference type="EMBL" id="ABU98946.1"/>
    </source>
</evidence>
<accession>A7Y7E6</accession>
<sequence length="40" mass="5190">MFYAISTRKMSPFFLLIYYYYYYYYWYCLLALLFNFTYIG</sequence>
<proteinExistence type="evidence at transcript level"/>
<keyword evidence="1" id="KW-1133">Transmembrane helix</keyword>
<reference evidence="2" key="1">
    <citation type="journal article" date="2007" name="Plant Physiol.">
        <title>A higher plant delta8 sphingolipid desaturase with a preference for (Z)-isomer formation confers aluminum tolerance to yeast and plants.</title>
        <authorList>
            <person name="Ryan P.R."/>
            <person name="Liu Q."/>
            <person name="Sperling P."/>
            <person name="Dong B."/>
            <person name="Franke S."/>
            <person name="Delhaize E."/>
        </authorList>
    </citation>
    <scope>NUCLEOTIDE SEQUENCE</scope>
    <source>
        <tissue evidence="2">Roots</tissue>
    </source>
</reference>
<name>A7Y7E6_STYHA</name>
<keyword evidence="1" id="KW-0812">Transmembrane</keyword>
<keyword evidence="1" id="KW-0472">Membrane</keyword>
<dbReference type="AlphaFoldDB" id="A7Y7E6"/>
<evidence type="ECO:0000256" key="1">
    <source>
        <dbReference type="SAM" id="Phobius"/>
    </source>
</evidence>
<dbReference type="EMBL" id="EF640317">
    <property type="protein sequence ID" value="ABU98946.1"/>
    <property type="molecule type" value="mRNA"/>
</dbReference>
<feature type="transmembrane region" description="Helical" evidence="1">
    <location>
        <begin position="20"/>
        <end position="39"/>
    </location>
</feature>
<organism evidence="2">
    <name type="scientific">Stylosanthes hamata</name>
    <name type="common">Caribbean stylo</name>
    <dbReference type="NCBI Taxonomy" id="37660"/>
    <lineage>
        <taxon>Eukaryota</taxon>
        <taxon>Viridiplantae</taxon>
        <taxon>Streptophyta</taxon>
        <taxon>Embryophyta</taxon>
        <taxon>Tracheophyta</taxon>
        <taxon>Spermatophyta</taxon>
        <taxon>Magnoliopsida</taxon>
        <taxon>eudicotyledons</taxon>
        <taxon>Gunneridae</taxon>
        <taxon>Pentapetalae</taxon>
        <taxon>rosids</taxon>
        <taxon>fabids</taxon>
        <taxon>Fabales</taxon>
        <taxon>Fabaceae</taxon>
        <taxon>Papilionoideae</taxon>
        <taxon>50 kb inversion clade</taxon>
        <taxon>dalbergioids sensu lato</taxon>
        <taxon>Dalbergieae</taxon>
        <taxon>Pterocarpus clade</taxon>
        <taxon>Stylosanthes</taxon>
    </lineage>
</organism>
<protein>
    <submittedName>
        <fullName evidence="2">Uncharacterized protein</fullName>
    </submittedName>
</protein>